<evidence type="ECO:0000256" key="1">
    <source>
        <dbReference type="SAM" id="MobiDB-lite"/>
    </source>
</evidence>
<feature type="region of interest" description="Disordered" evidence="1">
    <location>
        <begin position="84"/>
        <end position="518"/>
    </location>
</feature>
<feature type="compositionally biased region" description="Pro residues" evidence="1">
    <location>
        <begin position="359"/>
        <end position="386"/>
    </location>
</feature>
<reference evidence="2" key="1">
    <citation type="submission" date="2024-01" db="EMBL/GenBank/DDBJ databases">
        <title>GRCr8: a new rat reference genome assembly contstructed from accurate long reads and long range scaffolding.</title>
        <authorList>
            <person name="Doris P.A."/>
            <person name="Kalbfleisch T."/>
            <person name="Li K."/>
            <person name="Howe K."/>
            <person name="Wood J."/>
        </authorList>
    </citation>
    <scope>NUCLEOTIDE SEQUENCE [LARGE SCALE GENOMIC DNA]</scope>
    <source>
        <strain evidence="2">Brown Norway</strain>
    </source>
</reference>
<evidence type="ECO:0000313" key="3">
    <source>
        <dbReference type="Proteomes" id="UP000002494"/>
    </source>
</evidence>
<dbReference type="RGD" id="620887">
    <property type="gene designation" value="Wipf1"/>
</dbReference>
<protein>
    <submittedName>
        <fullName evidence="2">WAS/WASL interacting protein family, member 1</fullName>
    </submittedName>
</protein>
<dbReference type="GeneTree" id="ENSGT00910000144296"/>
<feature type="compositionally biased region" description="Pro residues" evidence="1">
    <location>
        <begin position="168"/>
        <end position="181"/>
    </location>
</feature>
<name>A0ABK0KXT0_RAT</name>
<organism evidence="2 3">
    <name type="scientific">Rattus norvegicus</name>
    <name type="common">Rat</name>
    <dbReference type="NCBI Taxonomy" id="10116"/>
    <lineage>
        <taxon>Eukaryota</taxon>
        <taxon>Metazoa</taxon>
        <taxon>Chordata</taxon>
        <taxon>Craniata</taxon>
        <taxon>Vertebrata</taxon>
        <taxon>Euteleostomi</taxon>
        <taxon>Mammalia</taxon>
        <taxon>Eutheria</taxon>
        <taxon>Euarchontoglires</taxon>
        <taxon>Glires</taxon>
        <taxon>Rodentia</taxon>
        <taxon>Myomorpha</taxon>
        <taxon>Muroidea</taxon>
        <taxon>Muridae</taxon>
        <taxon>Murinae</taxon>
        <taxon>Rattus</taxon>
    </lineage>
</organism>
<keyword evidence="3" id="KW-1185">Reference proteome</keyword>
<feature type="compositionally biased region" description="Pro residues" evidence="1">
    <location>
        <begin position="209"/>
        <end position="221"/>
    </location>
</feature>
<dbReference type="PANTHER" id="PTHR48226">
    <property type="entry name" value="OS06G0326200 PROTEIN"/>
    <property type="match status" value="1"/>
</dbReference>
<dbReference type="PANTHER" id="PTHR48226:SF1">
    <property type="entry name" value="WAS_WASL-INTERACTING PROTEIN FAMILY MEMBER 1"/>
    <property type="match status" value="1"/>
</dbReference>
<reference evidence="2" key="2">
    <citation type="submission" date="2025-08" db="UniProtKB">
        <authorList>
            <consortium name="Ensembl"/>
        </authorList>
    </citation>
    <scope>IDENTIFICATION</scope>
    <source>
        <strain evidence="2">Brown Norway</strain>
    </source>
</reference>
<feature type="compositionally biased region" description="Pro residues" evidence="1">
    <location>
        <begin position="428"/>
        <end position="449"/>
    </location>
</feature>
<reference evidence="2" key="3">
    <citation type="submission" date="2025-09" db="UniProtKB">
        <authorList>
            <consortium name="Ensembl"/>
        </authorList>
    </citation>
    <scope>IDENTIFICATION</scope>
    <source>
        <strain evidence="2">Brown Norway</strain>
    </source>
</reference>
<feature type="compositionally biased region" description="Gly residues" evidence="1">
    <location>
        <begin position="95"/>
        <end position="131"/>
    </location>
</feature>
<feature type="compositionally biased region" description="Pro residues" evidence="1">
    <location>
        <begin position="324"/>
        <end position="340"/>
    </location>
</feature>
<feature type="compositionally biased region" description="Basic and acidic residues" evidence="1">
    <location>
        <begin position="495"/>
        <end position="509"/>
    </location>
</feature>
<sequence length="518" mass="53488">MHSTQRGTMGLQFVTNSPISRSEHCTVSNHLDGGLCHWLEKLPSVRQRMPALSTIRIWSPRGLTVSSLPTLKETGQSELPDSLVQTPHILPEPKGAGGGYGGGSGGGGGGGSSGGGGNFGGGGPPGLGGLFQAGMPKLRSTANRDNDSGGSRPPILPPGGRATSAKPFSPPSGPGRFPAPSPGHRSGPPEPPRNRMPPPRPDVGSKPDSLPPPVPNTPRPIPSSLHNRGSPAGLGAPRPPFPGNRGAAFGAGSVRQNLSSSSSPFPRPPLPPTPSRALDDKPPPPPPPVGNRPSMHREAVPPPPSQNSKPPVPSTPRPGAGSQAPPPPPPSRPGPPPLPPTSSDEIPRLPQRNLSLTSPTPPLPSPGRSGPLPPPPTERPPPPVRDPPGRSGPLPPPPPINRNGSTARALPATPQLPSRSGMDSPRSGPRPPLPPDRPGAGAPPPPPPSTSVRNGFQDSSCEDEWESRFYFHPISDLPPPEPYVPTTKTYPSKVARSESRSGSNRRERGAPPLPPIPR</sequence>
<feature type="compositionally biased region" description="Pro residues" evidence="1">
    <location>
        <begin position="300"/>
        <end position="316"/>
    </location>
</feature>
<dbReference type="InterPro" id="IPR011993">
    <property type="entry name" value="PH-like_dom_sf"/>
</dbReference>
<feature type="compositionally biased region" description="Polar residues" evidence="1">
    <location>
        <begin position="450"/>
        <end position="459"/>
    </location>
</feature>
<dbReference type="Proteomes" id="UP000002494">
    <property type="component" value="Chromosome 3"/>
</dbReference>
<dbReference type="Ensembl" id="ENSRNOT00000171979.1">
    <property type="protein sequence ID" value="ENSRNOP00000099590.1"/>
    <property type="gene ID" value="ENSRNOG00000018406.8"/>
</dbReference>
<accession>A0ABK0KXT0</accession>
<gene>
    <name evidence="2" type="primary">Wipf1</name>
</gene>
<evidence type="ECO:0000313" key="2">
    <source>
        <dbReference type="Ensembl" id="ENSRNOP00000099590.1"/>
    </source>
</evidence>
<dbReference type="InterPro" id="IPR053099">
    <property type="entry name" value="WAS/WASL-interacting_domain"/>
</dbReference>
<proteinExistence type="predicted"/>
<feature type="compositionally biased region" description="Pro residues" evidence="1">
    <location>
        <begin position="188"/>
        <end position="201"/>
    </location>
</feature>
<feature type="compositionally biased region" description="Pro residues" evidence="1">
    <location>
        <begin position="265"/>
        <end position="274"/>
    </location>
</feature>
<dbReference type="Gene3D" id="2.30.29.30">
    <property type="entry name" value="Pleckstrin-homology domain (PH domain)/Phosphotyrosine-binding domain (PTB)"/>
    <property type="match status" value="1"/>
</dbReference>